<feature type="region of interest" description="Disordered" evidence="5">
    <location>
        <begin position="200"/>
        <end position="226"/>
    </location>
</feature>
<sequence>LLVKYLTRRFIVEYAPYLSDSYTKTDSIDGQEVTLNIQDTSDSDDMDMDDILKWSQAIIVLFSITSRRSFYRAQELIETLKQAYAAPNRASTLSPQRQSVHSTSVAGPSPVTSPLSPTGPGHSGSLRRSAMYGGTPMARPPTLMLVANKSDLDRFRLVERLEAEEFAKRHGIPYYETTATETYQEVQSIFHSVVRLSSGGRLAKSRGPNGSGSFTSRQLAPSSSSLGSATSSVLSSLAVSPGLLLQKKAMSTGSSSGSCISETNPTNIGTESDQSEGSTVSKLTNLRFRGASPPTFAKNLRSPSPNWAAPRGPSESSGHMAVPGRTTNTSAVASAPQPSSVPPPIPPPPAIATPVTSTVPSRPTSARLEQISQAPLTQQQQQQQTRATTPSALSRVSLTSQILKAVQSSSAEDSAATNRISGGQSPCTTSGSMAALQNQTPPILPKKSPMSFRFFSKKSK</sequence>
<dbReference type="EC" id="3.6.5.2" evidence="2"/>
<keyword evidence="7" id="KW-1185">Reference proteome</keyword>
<evidence type="ECO:0000256" key="1">
    <source>
        <dbReference type="ARBA" id="ARBA00008344"/>
    </source>
</evidence>
<dbReference type="GO" id="GO:0005525">
    <property type="term" value="F:GTP binding"/>
    <property type="evidence" value="ECO:0007669"/>
    <property type="project" value="InterPro"/>
</dbReference>
<comment type="caution">
    <text evidence="6">The sequence shown here is derived from an EMBL/GenBank/DDBJ whole genome shotgun (WGS) entry which is preliminary data.</text>
</comment>
<dbReference type="InterPro" id="IPR001806">
    <property type="entry name" value="Small_GTPase"/>
</dbReference>
<evidence type="ECO:0000256" key="5">
    <source>
        <dbReference type="SAM" id="MobiDB-lite"/>
    </source>
</evidence>
<organism evidence="6 7">
    <name type="scientific">Fasciolopsis buskii</name>
    <dbReference type="NCBI Taxonomy" id="27845"/>
    <lineage>
        <taxon>Eukaryota</taxon>
        <taxon>Metazoa</taxon>
        <taxon>Spiralia</taxon>
        <taxon>Lophotrochozoa</taxon>
        <taxon>Platyhelminthes</taxon>
        <taxon>Trematoda</taxon>
        <taxon>Digenea</taxon>
        <taxon>Plagiorchiida</taxon>
        <taxon>Echinostomata</taxon>
        <taxon>Echinostomatoidea</taxon>
        <taxon>Fasciolidae</taxon>
        <taxon>Fasciolopsis</taxon>
    </lineage>
</organism>
<dbReference type="PANTHER" id="PTHR45704">
    <property type="entry name" value="RAS-LIKE FAMILY MEMBER 11"/>
    <property type="match status" value="1"/>
</dbReference>
<feature type="compositionally biased region" description="Polar residues" evidence="5">
    <location>
        <begin position="262"/>
        <end position="284"/>
    </location>
</feature>
<feature type="compositionally biased region" description="Low complexity" evidence="5">
    <location>
        <begin position="329"/>
        <end position="338"/>
    </location>
</feature>
<feature type="compositionally biased region" description="Pro residues" evidence="5">
    <location>
        <begin position="339"/>
        <end position="351"/>
    </location>
</feature>
<dbReference type="PROSITE" id="PS51419">
    <property type="entry name" value="RAB"/>
    <property type="match status" value="1"/>
</dbReference>
<dbReference type="GO" id="GO:0003925">
    <property type="term" value="F:G protein activity"/>
    <property type="evidence" value="ECO:0007669"/>
    <property type="project" value="UniProtKB-EC"/>
</dbReference>
<dbReference type="PROSITE" id="PS51421">
    <property type="entry name" value="RAS"/>
    <property type="match status" value="1"/>
</dbReference>
<evidence type="ECO:0000313" key="6">
    <source>
        <dbReference type="EMBL" id="KAA0193112.1"/>
    </source>
</evidence>
<dbReference type="EMBL" id="LUCM01005247">
    <property type="protein sequence ID" value="KAA0193112.1"/>
    <property type="molecule type" value="Genomic_DNA"/>
</dbReference>
<dbReference type="InterPro" id="IPR051065">
    <property type="entry name" value="Ras-related_GTPase"/>
</dbReference>
<dbReference type="Proteomes" id="UP000728185">
    <property type="component" value="Unassembled WGS sequence"/>
</dbReference>
<accession>A0A8E0RVT4</accession>
<gene>
    <name evidence="6" type="ORF">FBUS_05435</name>
</gene>
<feature type="non-terminal residue" evidence="6">
    <location>
        <position position="1"/>
    </location>
</feature>
<feature type="compositionally biased region" description="Low complexity" evidence="5">
    <location>
        <begin position="251"/>
        <end position="261"/>
    </location>
</feature>
<evidence type="ECO:0000256" key="4">
    <source>
        <dbReference type="ARBA" id="ARBA00048098"/>
    </source>
</evidence>
<feature type="compositionally biased region" description="Low complexity" evidence="5">
    <location>
        <begin position="352"/>
        <end position="367"/>
    </location>
</feature>
<comment type="catalytic activity">
    <reaction evidence="4">
        <text>GTP + H2O = GDP + phosphate + H(+)</text>
        <dbReference type="Rhea" id="RHEA:19669"/>
        <dbReference type="ChEBI" id="CHEBI:15377"/>
        <dbReference type="ChEBI" id="CHEBI:15378"/>
        <dbReference type="ChEBI" id="CHEBI:37565"/>
        <dbReference type="ChEBI" id="CHEBI:43474"/>
        <dbReference type="ChEBI" id="CHEBI:58189"/>
        <dbReference type="EC" id="3.6.5.2"/>
    </reaction>
</comment>
<comment type="similarity">
    <text evidence="1">Belongs to the small GTPase superfamily. Ras family.</text>
</comment>
<evidence type="ECO:0000256" key="2">
    <source>
        <dbReference type="ARBA" id="ARBA00011984"/>
    </source>
</evidence>
<keyword evidence="3" id="KW-0378">Hydrolase</keyword>
<protein>
    <recommendedName>
        <fullName evidence="2">small monomeric GTPase</fullName>
        <ecNumber evidence="2">3.6.5.2</ecNumber>
    </recommendedName>
</protein>
<proteinExistence type="inferred from homology"/>
<dbReference type="SUPFAM" id="SSF52540">
    <property type="entry name" value="P-loop containing nucleoside triphosphate hydrolases"/>
    <property type="match status" value="1"/>
</dbReference>
<feature type="compositionally biased region" description="Polar residues" evidence="5">
    <location>
        <begin position="408"/>
        <end position="441"/>
    </location>
</feature>
<feature type="region of interest" description="Disordered" evidence="5">
    <location>
        <begin position="89"/>
        <end position="134"/>
    </location>
</feature>
<feature type="region of interest" description="Disordered" evidence="5">
    <location>
        <begin position="408"/>
        <end position="460"/>
    </location>
</feature>
<dbReference type="Gene3D" id="3.40.50.300">
    <property type="entry name" value="P-loop containing nucleotide triphosphate hydrolases"/>
    <property type="match status" value="2"/>
</dbReference>
<dbReference type="AlphaFoldDB" id="A0A8E0RVT4"/>
<dbReference type="InterPro" id="IPR027417">
    <property type="entry name" value="P-loop_NTPase"/>
</dbReference>
<evidence type="ECO:0000313" key="7">
    <source>
        <dbReference type="Proteomes" id="UP000728185"/>
    </source>
</evidence>
<name>A0A8E0RVT4_9TREM</name>
<dbReference type="Pfam" id="PF00071">
    <property type="entry name" value="Ras"/>
    <property type="match status" value="2"/>
</dbReference>
<dbReference type="SMART" id="SM00173">
    <property type="entry name" value="RAS"/>
    <property type="match status" value="1"/>
</dbReference>
<reference evidence="6" key="1">
    <citation type="submission" date="2019-05" db="EMBL/GenBank/DDBJ databases">
        <title>Annotation for the trematode Fasciolopsis buski.</title>
        <authorList>
            <person name="Choi Y.-J."/>
        </authorList>
    </citation>
    <scope>NUCLEOTIDE SEQUENCE</scope>
    <source>
        <strain evidence="6">HT</strain>
        <tissue evidence="6">Whole worm</tissue>
    </source>
</reference>
<feature type="compositionally biased region" description="Polar residues" evidence="5">
    <location>
        <begin position="89"/>
        <end position="116"/>
    </location>
</feature>
<evidence type="ECO:0000256" key="3">
    <source>
        <dbReference type="ARBA" id="ARBA00022801"/>
    </source>
</evidence>
<feature type="region of interest" description="Disordered" evidence="5">
    <location>
        <begin position="251"/>
        <end position="393"/>
    </location>
</feature>
<dbReference type="OrthoDB" id="18798at2759"/>